<evidence type="ECO:0000313" key="3">
    <source>
        <dbReference type="Proteomes" id="UP000198287"/>
    </source>
</evidence>
<dbReference type="Pfam" id="PF07714">
    <property type="entry name" value="PK_Tyr_Ser-Thr"/>
    <property type="match status" value="1"/>
</dbReference>
<dbReference type="GO" id="GO:0005886">
    <property type="term" value="C:plasma membrane"/>
    <property type="evidence" value="ECO:0007669"/>
    <property type="project" value="TreeGrafter"/>
</dbReference>
<protein>
    <submittedName>
        <fullName evidence="2">Vascular endothelial growth factor receptor 2</fullName>
    </submittedName>
</protein>
<dbReference type="InterPro" id="IPR020635">
    <property type="entry name" value="Tyr_kinase_cat_dom"/>
</dbReference>
<proteinExistence type="predicted"/>
<dbReference type="PRINTS" id="PR00109">
    <property type="entry name" value="TYRKINASE"/>
</dbReference>
<dbReference type="AlphaFoldDB" id="A0A226E8Y7"/>
<dbReference type="InterPro" id="IPR001245">
    <property type="entry name" value="Ser-Thr/Tyr_kinase_cat_dom"/>
</dbReference>
<gene>
    <name evidence="2" type="ORF">Fcan01_11820</name>
</gene>
<dbReference type="GO" id="GO:0043235">
    <property type="term" value="C:receptor complex"/>
    <property type="evidence" value="ECO:0007669"/>
    <property type="project" value="TreeGrafter"/>
</dbReference>
<dbReference type="OrthoDB" id="3256376at2759"/>
<dbReference type="Gene3D" id="1.10.510.10">
    <property type="entry name" value="Transferase(Phosphotransferase) domain 1"/>
    <property type="match status" value="1"/>
</dbReference>
<accession>A0A226E8Y7</accession>
<evidence type="ECO:0000313" key="2">
    <source>
        <dbReference type="EMBL" id="OXA54023.1"/>
    </source>
</evidence>
<dbReference type="InterPro" id="IPR000719">
    <property type="entry name" value="Prot_kinase_dom"/>
</dbReference>
<keyword evidence="3" id="KW-1185">Reference proteome</keyword>
<dbReference type="PANTHER" id="PTHR24416:SF617">
    <property type="entry name" value="RET ONCOGENE, ISOFORM A"/>
    <property type="match status" value="1"/>
</dbReference>
<reference evidence="2 3" key="1">
    <citation type="submission" date="2015-12" db="EMBL/GenBank/DDBJ databases">
        <title>The genome of Folsomia candida.</title>
        <authorList>
            <person name="Faddeeva A."/>
            <person name="Derks M.F."/>
            <person name="Anvar Y."/>
            <person name="Smit S."/>
            <person name="Van Straalen N."/>
            <person name="Roelofs D."/>
        </authorList>
    </citation>
    <scope>NUCLEOTIDE SEQUENCE [LARGE SCALE GENOMIC DNA]</scope>
    <source>
        <strain evidence="2 3">VU population</strain>
        <tissue evidence="2">Whole body</tissue>
    </source>
</reference>
<dbReference type="PROSITE" id="PS50011">
    <property type="entry name" value="PROTEIN_KINASE_DOM"/>
    <property type="match status" value="1"/>
</dbReference>
<name>A0A226E8Y7_FOLCA</name>
<dbReference type="Proteomes" id="UP000198287">
    <property type="component" value="Unassembled WGS sequence"/>
</dbReference>
<dbReference type="InterPro" id="IPR011009">
    <property type="entry name" value="Kinase-like_dom_sf"/>
</dbReference>
<dbReference type="OMA" id="YARNTEQ"/>
<dbReference type="PANTHER" id="PTHR24416">
    <property type="entry name" value="TYROSINE-PROTEIN KINASE RECEPTOR"/>
    <property type="match status" value="1"/>
</dbReference>
<organism evidence="2 3">
    <name type="scientific">Folsomia candida</name>
    <name type="common">Springtail</name>
    <dbReference type="NCBI Taxonomy" id="158441"/>
    <lineage>
        <taxon>Eukaryota</taxon>
        <taxon>Metazoa</taxon>
        <taxon>Ecdysozoa</taxon>
        <taxon>Arthropoda</taxon>
        <taxon>Hexapoda</taxon>
        <taxon>Collembola</taxon>
        <taxon>Entomobryomorpha</taxon>
        <taxon>Isotomoidea</taxon>
        <taxon>Isotomidae</taxon>
        <taxon>Proisotominae</taxon>
        <taxon>Folsomia</taxon>
    </lineage>
</organism>
<feature type="domain" description="Protein kinase" evidence="1">
    <location>
        <begin position="1"/>
        <end position="120"/>
    </location>
</feature>
<dbReference type="EMBL" id="LNIX01000005">
    <property type="protein sequence ID" value="OXA54023.1"/>
    <property type="molecule type" value="Genomic_DNA"/>
</dbReference>
<keyword evidence="2" id="KW-0675">Receptor</keyword>
<dbReference type="GO" id="GO:0005524">
    <property type="term" value="F:ATP binding"/>
    <property type="evidence" value="ECO:0007669"/>
    <property type="project" value="InterPro"/>
</dbReference>
<dbReference type="GO" id="GO:0007169">
    <property type="term" value="P:cell surface receptor protein tyrosine kinase signaling pathway"/>
    <property type="evidence" value="ECO:0007669"/>
    <property type="project" value="TreeGrafter"/>
</dbReference>
<dbReference type="InterPro" id="IPR050122">
    <property type="entry name" value="RTK"/>
</dbReference>
<dbReference type="SMART" id="SM00219">
    <property type="entry name" value="TyrKc"/>
    <property type="match status" value="1"/>
</dbReference>
<evidence type="ECO:0000259" key="1">
    <source>
        <dbReference type="PROSITE" id="PS50011"/>
    </source>
</evidence>
<sequence>MDYLASQKLVHGDAARNILLDNILVAKISDFGMSRKHYEYQGYARNTEQSKFPWRSMAPESLDCLKFSVQSDIYSYGVLLWEIFSFGETPWSELCWTSNFIEKLRAGDRLQKPVCASEYL</sequence>
<dbReference type="GO" id="GO:0004714">
    <property type="term" value="F:transmembrane receptor protein tyrosine kinase activity"/>
    <property type="evidence" value="ECO:0007669"/>
    <property type="project" value="TreeGrafter"/>
</dbReference>
<dbReference type="SUPFAM" id="SSF56112">
    <property type="entry name" value="Protein kinase-like (PK-like)"/>
    <property type="match status" value="1"/>
</dbReference>
<comment type="caution">
    <text evidence="2">The sequence shown here is derived from an EMBL/GenBank/DDBJ whole genome shotgun (WGS) entry which is preliminary data.</text>
</comment>